<dbReference type="SUPFAM" id="SSF141868">
    <property type="entry name" value="EAL domain-like"/>
    <property type="match status" value="1"/>
</dbReference>
<dbReference type="SUPFAM" id="SSF55073">
    <property type="entry name" value="Nucleotide cyclase"/>
    <property type="match status" value="1"/>
</dbReference>
<dbReference type="InterPro" id="IPR029016">
    <property type="entry name" value="GAF-like_dom_sf"/>
</dbReference>
<name>A0ABS4A8N2_9PROT</name>
<dbReference type="NCBIfam" id="TIGR00229">
    <property type="entry name" value="sensory_box"/>
    <property type="match status" value="1"/>
</dbReference>
<feature type="domain" description="GGDEF" evidence="4">
    <location>
        <begin position="332"/>
        <end position="462"/>
    </location>
</feature>
<dbReference type="PANTHER" id="PTHR44757">
    <property type="entry name" value="DIGUANYLATE CYCLASE DGCP"/>
    <property type="match status" value="1"/>
</dbReference>
<sequence length="726" mass="78949">MEPPARGEIPVRTAEEAERLVAVAAYQAVNAERGADLDHMAAIAAKLFRSPIALITIMAEERMLITAWHGTGLPDVERVHAFCAQTIRSGTPMVVPDAACDLRFARNPLVTGHPGIRFYAGAPLISPIGGNRIGALCVIDTQPRPMLDEDASNLLGSLAGLVMDRMEMRRLEGERRDAVARFTRVTAAMPGAVICADHENRVTHWNNAAEKLFGWPATEAIGSPADRILPASDRASHAARLLRLAENGGPPEHQPMEITLQRRDGGIFLAEMTLACWKEGGGRTASAAIIRDVTQRRQAERRLRHLAHHDPLTGLANRVLLSEALQRSPRSSPCSMIVLDLHGLKHVNDAFGHEVGDALLQEAAALMERCIDQRGLLARLGGDEFAVLLRGDAEAAAAMDRELRESLTSEVFRLRGQSFHLQVSTGRATAPGLQADSLLANADLALNRAKALGRGAGVAYEPSMRAEYQARRTLETELREAVETGAFTLFYQPQVRLADGHIIGVEALLRWNHPRQGLLTPGAFLDVLESSPLACRVGEWALEEACGQAAAWQAAGLALRVGVNLFAEQLRQGDLDRKVGATLARHGLPPQALELELTETIVLRQAASELEPLQRLHALGIRLSFDDFGTGYASLATLKRFPLDRIKIDRGFITDLGEDRHDAAIVDAMISLGRSLGMEVIAEGIETAEQEAWLRARGCELGQGYRYGKPMPAGDLLRLAQRRNAA</sequence>
<dbReference type="PROSITE" id="PS50112">
    <property type="entry name" value="PAS"/>
    <property type="match status" value="1"/>
</dbReference>
<evidence type="ECO:0000259" key="3">
    <source>
        <dbReference type="PROSITE" id="PS50883"/>
    </source>
</evidence>
<dbReference type="PROSITE" id="PS50883">
    <property type="entry name" value="EAL"/>
    <property type="match status" value="1"/>
</dbReference>
<dbReference type="PROSITE" id="PS50887">
    <property type="entry name" value="GGDEF"/>
    <property type="match status" value="1"/>
</dbReference>
<dbReference type="PANTHER" id="PTHR44757:SF2">
    <property type="entry name" value="BIOFILM ARCHITECTURE MAINTENANCE PROTEIN MBAA"/>
    <property type="match status" value="1"/>
</dbReference>
<organism evidence="5 6">
    <name type="scientific">Pararoseomonas baculiformis</name>
    <dbReference type="NCBI Taxonomy" id="2820812"/>
    <lineage>
        <taxon>Bacteria</taxon>
        <taxon>Pseudomonadati</taxon>
        <taxon>Pseudomonadota</taxon>
        <taxon>Alphaproteobacteria</taxon>
        <taxon>Acetobacterales</taxon>
        <taxon>Acetobacteraceae</taxon>
        <taxon>Pararoseomonas</taxon>
    </lineage>
</organism>
<accession>A0ABS4A8N2</accession>
<evidence type="ECO:0000259" key="2">
    <source>
        <dbReference type="PROSITE" id="PS50113"/>
    </source>
</evidence>
<dbReference type="SMART" id="SM00267">
    <property type="entry name" value="GGDEF"/>
    <property type="match status" value="1"/>
</dbReference>
<keyword evidence="6" id="KW-1185">Reference proteome</keyword>
<protein>
    <submittedName>
        <fullName evidence="5">EAL domain-containing protein</fullName>
    </submittedName>
</protein>
<dbReference type="CDD" id="cd00130">
    <property type="entry name" value="PAS"/>
    <property type="match status" value="1"/>
</dbReference>
<dbReference type="SMART" id="SM00091">
    <property type="entry name" value="PAS"/>
    <property type="match status" value="1"/>
</dbReference>
<dbReference type="InterPro" id="IPR000014">
    <property type="entry name" value="PAS"/>
</dbReference>
<dbReference type="InterPro" id="IPR003018">
    <property type="entry name" value="GAF"/>
</dbReference>
<dbReference type="CDD" id="cd01949">
    <property type="entry name" value="GGDEF"/>
    <property type="match status" value="1"/>
</dbReference>
<dbReference type="NCBIfam" id="TIGR00254">
    <property type="entry name" value="GGDEF"/>
    <property type="match status" value="1"/>
</dbReference>
<feature type="domain" description="EAL" evidence="3">
    <location>
        <begin position="471"/>
        <end position="724"/>
    </location>
</feature>
<dbReference type="InterPro" id="IPR052155">
    <property type="entry name" value="Biofilm_reg_signaling"/>
</dbReference>
<dbReference type="EMBL" id="JAGIZB010000001">
    <property type="protein sequence ID" value="MBP0443358.1"/>
    <property type="molecule type" value="Genomic_DNA"/>
</dbReference>
<evidence type="ECO:0000313" key="5">
    <source>
        <dbReference type="EMBL" id="MBP0443358.1"/>
    </source>
</evidence>
<dbReference type="InterPro" id="IPR035919">
    <property type="entry name" value="EAL_sf"/>
</dbReference>
<dbReference type="Pfam" id="PF00989">
    <property type="entry name" value="PAS"/>
    <property type="match status" value="1"/>
</dbReference>
<dbReference type="SUPFAM" id="SSF55781">
    <property type="entry name" value="GAF domain-like"/>
    <property type="match status" value="1"/>
</dbReference>
<dbReference type="Gene3D" id="3.30.450.20">
    <property type="entry name" value="PAS domain"/>
    <property type="match status" value="1"/>
</dbReference>
<comment type="caution">
    <text evidence="5">The sequence shown here is derived from an EMBL/GenBank/DDBJ whole genome shotgun (WGS) entry which is preliminary data.</text>
</comment>
<gene>
    <name evidence="5" type="ORF">J8J14_01080</name>
</gene>
<dbReference type="Pfam" id="PF01590">
    <property type="entry name" value="GAF"/>
    <property type="match status" value="1"/>
</dbReference>
<feature type="domain" description="PAC" evidence="2">
    <location>
        <begin position="254"/>
        <end position="305"/>
    </location>
</feature>
<reference evidence="5 6" key="1">
    <citation type="submission" date="2021-03" db="EMBL/GenBank/DDBJ databases">
        <authorList>
            <person name="So Y."/>
        </authorList>
    </citation>
    <scope>NUCLEOTIDE SEQUENCE [LARGE SCALE GENOMIC DNA]</scope>
    <source>
        <strain evidence="5 6">SSH11</strain>
    </source>
</reference>
<dbReference type="Gene3D" id="3.30.70.270">
    <property type="match status" value="1"/>
</dbReference>
<dbReference type="CDD" id="cd01948">
    <property type="entry name" value="EAL"/>
    <property type="match status" value="1"/>
</dbReference>
<dbReference type="InterPro" id="IPR043128">
    <property type="entry name" value="Rev_trsase/Diguanyl_cyclase"/>
</dbReference>
<evidence type="ECO:0000259" key="4">
    <source>
        <dbReference type="PROSITE" id="PS50887"/>
    </source>
</evidence>
<dbReference type="Gene3D" id="3.30.450.40">
    <property type="match status" value="1"/>
</dbReference>
<dbReference type="InterPro" id="IPR000160">
    <property type="entry name" value="GGDEF_dom"/>
</dbReference>
<dbReference type="Gene3D" id="3.20.20.450">
    <property type="entry name" value="EAL domain"/>
    <property type="match status" value="1"/>
</dbReference>
<dbReference type="RefSeq" id="WP_209377562.1">
    <property type="nucleotide sequence ID" value="NZ_JAGIZB010000001.1"/>
</dbReference>
<evidence type="ECO:0000259" key="1">
    <source>
        <dbReference type="PROSITE" id="PS50112"/>
    </source>
</evidence>
<dbReference type="SMART" id="SM00052">
    <property type="entry name" value="EAL"/>
    <property type="match status" value="1"/>
</dbReference>
<dbReference type="InterPro" id="IPR013767">
    <property type="entry name" value="PAS_fold"/>
</dbReference>
<dbReference type="InterPro" id="IPR035965">
    <property type="entry name" value="PAS-like_dom_sf"/>
</dbReference>
<proteinExistence type="predicted"/>
<dbReference type="InterPro" id="IPR001633">
    <property type="entry name" value="EAL_dom"/>
</dbReference>
<dbReference type="PROSITE" id="PS50113">
    <property type="entry name" value="PAC"/>
    <property type="match status" value="1"/>
</dbReference>
<dbReference type="InterPro" id="IPR000700">
    <property type="entry name" value="PAS-assoc_C"/>
</dbReference>
<dbReference type="Pfam" id="PF00563">
    <property type="entry name" value="EAL"/>
    <property type="match status" value="1"/>
</dbReference>
<evidence type="ECO:0000313" key="6">
    <source>
        <dbReference type="Proteomes" id="UP000681594"/>
    </source>
</evidence>
<dbReference type="Proteomes" id="UP000681594">
    <property type="component" value="Unassembled WGS sequence"/>
</dbReference>
<feature type="domain" description="PAS" evidence="1">
    <location>
        <begin position="178"/>
        <end position="248"/>
    </location>
</feature>
<dbReference type="InterPro" id="IPR029787">
    <property type="entry name" value="Nucleotide_cyclase"/>
</dbReference>
<dbReference type="SUPFAM" id="SSF55785">
    <property type="entry name" value="PYP-like sensor domain (PAS domain)"/>
    <property type="match status" value="1"/>
</dbReference>
<dbReference type="Pfam" id="PF00990">
    <property type="entry name" value="GGDEF"/>
    <property type="match status" value="1"/>
</dbReference>